<reference evidence="10" key="1">
    <citation type="journal article" date="2019" name="Gigascience">
        <title>De novo genome assembly of the endangered Acer yangbiense, a plant species with extremely small populations endemic to Yunnan Province, China.</title>
        <authorList>
            <person name="Yang J."/>
            <person name="Wariss H.M."/>
            <person name="Tao L."/>
            <person name="Zhang R."/>
            <person name="Yun Q."/>
            <person name="Hollingsworth P."/>
            <person name="Dao Z."/>
            <person name="Luo G."/>
            <person name="Guo H."/>
            <person name="Ma Y."/>
            <person name="Sun W."/>
        </authorList>
    </citation>
    <scope>NUCLEOTIDE SEQUENCE [LARGE SCALE GENOMIC DNA]</scope>
    <source>
        <strain evidence="10">cv. br00</strain>
    </source>
</reference>
<keyword evidence="3" id="KW-0249">Electron transport</keyword>
<evidence type="ECO:0000256" key="6">
    <source>
        <dbReference type="SAM" id="MobiDB-lite"/>
    </source>
</evidence>
<keyword evidence="10" id="KW-1185">Reference proteome</keyword>
<evidence type="ECO:0000313" key="9">
    <source>
        <dbReference type="EMBL" id="KAB5519463.1"/>
    </source>
</evidence>
<dbReference type="PROSITE" id="PS00196">
    <property type="entry name" value="COPPER_BLUE"/>
    <property type="match status" value="1"/>
</dbReference>
<sequence>MMALCGVSMAAVYNAGDSAGWTSMGQVDYKEWAANKNFHVGDTLVFNYNNQFHNVKQVTQQGFESCNATSPIATYTNGSDTVTIEKHGHFYFICGYPGHCQAGQKIDISVVPATSNLSPARPPTQSSLSSASSLSLSVPSILLSWAFDINNGDIITPLNPPLPPPPPLAQPNISSSNETPFRTNIAVFVAVLTTIFSVTFLLHLYAKHCKRGNGHSNGVVGYNITDPNLRAARKHSGIDRAVIESLPIFRLSSLRGPKEGLECAVCLTRFEPTEVLKLLPKCKHAFHVECNKDPEFQDIESGKQGDGSAAVSPGFRRVPGRHSSAGERVSSWFQHKLGVVPAATSCRRSLDSSGSRKKNIESGSATVGCFDHSGQLKFESCSSPTQSSLSNASSLSLSVPGILLSWAFGALLAFFLSGFPY</sequence>
<evidence type="ECO:0000256" key="7">
    <source>
        <dbReference type="SAM" id="Phobius"/>
    </source>
</evidence>
<keyword evidence="4" id="KW-0186">Copper</keyword>
<dbReference type="PROSITE" id="PS51485">
    <property type="entry name" value="PHYTOCYANIN"/>
    <property type="match status" value="1"/>
</dbReference>
<dbReference type="FunFam" id="2.60.40.420:FF:000003">
    <property type="entry name" value="Blue copper"/>
    <property type="match status" value="1"/>
</dbReference>
<dbReference type="PANTHER" id="PTHR33021:SF356">
    <property type="entry name" value="MAVICYANIN"/>
    <property type="match status" value="1"/>
</dbReference>
<evidence type="ECO:0000256" key="4">
    <source>
        <dbReference type="ARBA" id="ARBA00023008"/>
    </source>
</evidence>
<protein>
    <recommendedName>
        <fullName evidence="8">Phytocyanin domain-containing protein</fullName>
    </recommendedName>
</protein>
<feature type="transmembrane region" description="Helical" evidence="7">
    <location>
        <begin position="185"/>
        <end position="206"/>
    </location>
</feature>
<dbReference type="Pfam" id="PF02298">
    <property type="entry name" value="Cu_bind_like"/>
    <property type="match status" value="1"/>
</dbReference>
<name>A0A5N5JQ74_9ROSI</name>
<dbReference type="Proteomes" id="UP000326939">
    <property type="component" value="Chromosome 16"/>
</dbReference>
<feature type="region of interest" description="Disordered" evidence="6">
    <location>
        <begin position="297"/>
        <end position="323"/>
    </location>
</feature>
<dbReference type="SUPFAM" id="SSF57850">
    <property type="entry name" value="RING/U-box"/>
    <property type="match status" value="1"/>
</dbReference>
<dbReference type="InterPro" id="IPR013083">
    <property type="entry name" value="Znf_RING/FYVE/PHD"/>
</dbReference>
<accession>A0A5N5JQ74</accession>
<dbReference type="InterPro" id="IPR039391">
    <property type="entry name" value="Phytocyanin-like"/>
</dbReference>
<keyword evidence="7" id="KW-0472">Membrane</keyword>
<dbReference type="Pfam" id="PF17123">
    <property type="entry name" value="zf-RING_11"/>
    <property type="match status" value="1"/>
</dbReference>
<evidence type="ECO:0000256" key="1">
    <source>
        <dbReference type="ARBA" id="ARBA00022448"/>
    </source>
</evidence>
<keyword evidence="2" id="KW-0479">Metal-binding</keyword>
<dbReference type="InterPro" id="IPR028871">
    <property type="entry name" value="BlueCu_1_BS"/>
</dbReference>
<dbReference type="PANTHER" id="PTHR33021">
    <property type="entry name" value="BLUE COPPER PROTEIN"/>
    <property type="match status" value="1"/>
</dbReference>
<keyword evidence="1" id="KW-0813">Transport</keyword>
<dbReference type="EMBL" id="VDCV01000016">
    <property type="protein sequence ID" value="KAB5519463.1"/>
    <property type="molecule type" value="Genomic_DNA"/>
</dbReference>
<keyword evidence="5" id="KW-0325">Glycoprotein</keyword>
<dbReference type="GO" id="GO:0005886">
    <property type="term" value="C:plasma membrane"/>
    <property type="evidence" value="ECO:0007669"/>
    <property type="project" value="TreeGrafter"/>
</dbReference>
<dbReference type="GO" id="GO:0046872">
    <property type="term" value="F:metal ion binding"/>
    <property type="evidence" value="ECO:0007669"/>
    <property type="project" value="UniProtKB-KW"/>
</dbReference>
<dbReference type="Gene3D" id="2.60.40.420">
    <property type="entry name" value="Cupredoxins - blue copper proteins"/>
    <property type="match status" value="1"/>
</dbReference>
<evidence type="ECO:0000256" key="5">
    <source>
        <dbReference type="ARBA" id="ARBA00023180"/>
    </source>
</evidence>
<evidence type="ECO:0000256" key="2">
    <source>
        <dbReference type="ARBA" id="ARBA00022723"/>
    </source>
</evidence>
<dbReference type="InterPro" id="IPR001841">
    <property type="entry name" value="Znf_RING"/>
</dbReference>
<dbReference type="InterPro" id="IPR008972">
    <property type="entry name" value="Cupredoxin"/>
</dbReference>
<dbReference type="GO" id="GO:0009055">
    <property type="term" value="F:electron transfer activity"/>
    <property type="evidence" value="ECO:0007669"/>
    <property type="project" value="InterPro"/>
</dbReference>
<dbReference type="Gene3D" id="3.30.40.10">
    <property type="entry name" value="Zinc/RING finger domain, C3HC4 (zinc finger)"/>
    <property type="match status" value="1"/>
</dbReference>
<evidence type="ECO:0000256" key="3">
    <source>
        <dbReference type="ARBA" id="ARBA00022982"/>
    </source>
</evidence>
<feature type="transmembrane region" description="Helical" evidence="7">
    <location>
        <begin position="395"/>
        <end position="416"/>
    </location>
</feature>
<proteinExistence type="predicted"/>
<feature type="domain" description="Phytocyanin" evidence="8">
    <location>
        <begin position="11"/>
        <end position="112"/>
    </location>
</feature>
<keyword evidence="7" id="KW-0812">Transmembrane</keyword>
<dbReference type="SUPFAM" id="SSF49503">
    <property type="entry name" value="Cupredoxins"/>
    <property type="match status" value="1"/>
</dbReference>
<evidence type="ECO:0000259" key="8">
    <source>
        <dbReference type="PROSITE" id="PS51485"/>
    </source>
</evidence>
<gene>
    <name evidence="9" type="ORF">DKX38_023782</name>
</gene>
<keyword evidence="7" id="KW-1133">Transmembrane helix</keyword>
<dbReference type="AlphaFoldDB" id="A0A5N5JQ74"/>
<evidence type="ECO:0000313" key="10">
    <source>
        <dbReference type="Proteomes" id="UP000326939"/>
    </source>
</evidence>
<dbReference type="InterPro" id="IPR003245">
    <property type="entry name" value="Phytocyanin_dom"/>
</dbReference>
<organism evidence="9 10">
    <name type="scientific">Salix brachista</name>
    <dbReference type="NCBI Taxonomy" id="2182728"/>
    <lineage>
        <taxon>Eukaryota</taxon>
        <taxon>Viridiplantae</taxon>
        <taxon>Streptophyta</taxon>
        <taxon>Embryophyta</taxon>
        <taxon>Tracheophyta</taxon>
        <taxon>Spermatophyta</taxon>
        <taxon>Magnoliopsida</taxon>
        <taxon>eudicotyledons</taxon>
        <taxon>Gunneridae</taxon>
        <taxon>Pentapetalae</taxon>
        <taxon>rosids</taxon>
        <taxon>fabids</taxon>
        <taxon>Malpighiales</taxon>
        <taxon>Salicaceae</taxon>
        <taxon>Saliceae</taxon>
        <taxon>Salix</taxon>
    </lineage>
</organism>
<comment type="caution">
    <text evidence="9">The sequence shown here is derived from an EMBL/GenBank/DDBJ whole genome shotgun (WGS) entry which is preliminary data.</text>
</comment>